<keyword evidence="3" id="KW-0663">Pyridoxal phosphate</keyword>
<dbReference type="InterPro" id="IPR015422">
    <property type="entry name" value="PyrdxlP-dep_Trfase_small"/>
</dbReference>
<dbReference type="InterPro" id="IPR015421">
    <property type="entry name" value="PyrdxlP-dep_Trfase_major"/>
</dbReference>
<evidence type="ECO:0000313" key="7">
    <source>
        <dbReference type="EMBL" id="ABG83087.1"/>
    </source>
</evidence>
<dbReference type="InterPro" id="IPR015424">
    <property type="entry name" value="PyrdxlP-dep_Trfase"/>
</dbReference>
<organism evidence="7 8">
    <name type="scientific">Clostridium perfringens (strain ATCC 13124 / DSM 756 / JCM 1290 / NCIMB 6125 / NCTC 8237 / Type A)</name>
    <dbReference type="NCBI Taxonomy" id="195103"/>
    <lineage>
        <taxon>Bacteria</taxon>
        <taxon>Bacillati</taxon>
        <taxon>Bacillota</taxon>
        <taxon>Clostridia</taxon>
        <taxon>Eubacteriales</taxon>
        <taxon>Clostridiaceae</taxon>
        <taxon>Clostridium</taxon>
    </lineage>
</organism>
<evidence type="ECO:0000256" key="1">
    <source>
        <dbReference type="ARBA" id="ARBA00001933"/>
    </source>
</evidence>
<dbReference type="STRING" id="195103.CPF_1720"/>
<evidence type="ECO:0000313" key="8">
    <source>
        <dbReference type="Proteomes" id="UP000001823"/>
    </source>
</evidence>
<dbReference type="GO" id="GO:0031071">
    <property type="term" value="F:cysteine desulfurase activity"/>
    <property type="evidence" value="ECO:0007669"/>
    <property type="project" value="UniProtKB-EC"/>
</dbReference>
<dbReference type="PANTHER" id="PTHR43586">
    <property type="entry name" value="CYSTEINE DESULFURASE"/>
    <property type="match status" value="1"/>
</dbReference>
<dbReference type="InterPro" id="IPR020578">
    <property type="entry name" value="Aminotrans_V_PyrdxlP_BS"/>
</dbReference>
<name>A0A0H2YQG9_CLOP1</name>
<evidence type="ECO:0000256" key="2">
    <source>
        <dbReference type="ARBA" id="ARBA00010447"/>
    </source>
</evidence>
<dbReference type="Pfam" id="PF00266">
    <property type="entry name" value="Aminotran_5"/>
    <property type="match status" value="1"/>
</dbReference>
<dbReference type="PaxDb" id="195103-CPF_1720"/>
<feature type="domain" description="Aminotransferase class V" evidence="6">
    <location>
        <begin position="27"/>
        <end position="414"/>
    </location>
</feature>
<keyword evidence="7" id="KW-0032">Aminotransferase</keyword>
<dbReference type="GO" id="GO:0008483">
    <property type="term" value="F:transaminase activity"/>
    <property type="evidence" value="ECO:0007669"/>
    <property type="project" value="UniProtKB-KW"/>
</dbReference>
<dbReference type="SUPFAM" id="SSF53383">
    <property type="entry name" value="PLP-dependent transferases"/>
    <property type="match status" value="1"/>
</dbReference>
<accession>A0A0H2YQG9</accession>
<dbReference type="PROSITE" id="PS00595">
    <property type="entry name" value="AA_TRANSFER_CLASS_5"/>
    <property type="match status" value="1"/>
</dbReference>
<comment type="catalytic activity">
    <reaction evidence="4">
        <text>(sulfur carrier)-H + L-cysteine = (sulfur carrier)-SH + L-alanine</text>
        <dbReference type="Rhea" id="RHEA:43892"/>
        <dbReference type="Rhea" id="RHEA-COMP:14737"/>
        <dbReference type="Rhea" id="RHEA-COMP:14739"/>
        <dbReference type="ChEBI" id="CHEBI:29917"/>
        <dbReference type="ChEBI" id="CHEBI:35235"/>
        <dbReference type="ChEBI" id="CHEBI:57972"/>
        <dbReference type="ChEBI" id="CHEBI:64428"/>
        <dbReference type="EC" id="2.8.1.7"/>
    </reaction>
</comment>
<dbReference type="AlphaFoldDB" id="A0A0H2YQG9"/>
<dbReference type="PANTHER" id="PTHR43586:SF8">
    <property type="entry name" value="CYSTEINE DESULFURASE 1, CHLOROPLASTIC"/>
    <property type="match status" value="1"/>
</dbReference>
<dbReference type="EMBL" id="CP000246">
    <property type="protein sequence ID" value="ABG83087.1"/>
    <property type="molecule type" value="Genomic_DNA"/>
</dbReference>
<dbReference type="Gene3D" id="3.90.1150.10">
    <property type="entry name" value="Aspartate Aminotransferase, domain 1"/>
    <property type="match status" value="1"/>
</dbReference>
<protein>
    <submittedName>
        <fullName evidence="7">Aminotransferase, class V</fullName>
    </submittedName>
</protein>
<comment type="cofactor">
    <cofactor evidence="1 5">
        <name>pyridoxal 5'-phosphate</name>
        <dbReference type="ChEBI" id="CHEBI:597326"/>
    </cofactor>
</comment>
<dbReference type="InterPro" id="IPR000192">
    <property type="entry name" value="Aminotrans_V_dom"/>
</dbReference>
<keyword evidence="7" id="KW-0808">Transferase</keyword>
<comment type="similarity">
    <text evidence="2">Belongs to the class-V pyridoxal-phosphate-dependent aminotransferase family. Csd subfamily.</text>
</comment>
<evidence type="ECO:0000256" key="4">
    <source>
        <dbReference type="ARBA" id="ARBA00050776"/>
    </source>
</evidence>
<evidence type="ECO:0000256" key="3">
    <source>
        <dbReference type="ARBA" id="ARBA00022898"/>
    </source>
</evidence>
<evidence type="ECO:0000259" key="6">
    <source>
        <dbReference type="Pfam" id="PF00266"/>
    </source>
</evidence>
<reference evidence="7 8" key="1">
    <citation type="journal article" date="2006" name="Genome Res.">
        <title>Skewed genomic variability in strains of the toxigenic bacterial pathogen, Clostridium perfringens.</title>
        <authorList>
            <person name="Myers G.S."/>
            <person name="Rasko D.A."/>
            <person name="Cheung J.K."/>
            <person name="Ravel J."/>
            <person name="Seshadri R."/>
            <person name="Deboy R.T."/>
            <person name="Ren Q."/>
            <person name="Varga J."/>
            <person name="Awad M.M."/>
            <person name="Brinkac L.M."/>
            <person name="Daugherty S.C."/>
            <person name="Haft D.H."/>
            <person name="Dodson R.J."/>
            <person name="Madupu R."/>
            <person name="Nelson W.C."/>
            <person name="Rosovitz M.J."/>
            <person name="Sullivan S.A."/>
            <person name="Khouri H."/>
            <person name="Dimitrov G.I."/>
            <person name="Watkins K.L."/>
            <person name="Mulligan S."/>
            <person name="Benton J."/>
            <person name="Radune D."/>
            <person name="Fisher D.J."/>
            <person name="Atkins H.S."/>
            <person name="Hiscox T."/>
            <person name="Jost B.H."/>
            <person name="Billington S.J."/>
            <person name="Songer J.G."/>
            <person name="McClane B.A."/>
            <person name="Titball R.W."/>
            <person name="Rood J.I."/>
            <person name="Melville S.B."/>
            <person name="Paulsen I.T."/>
        </authorList>
    </citation>
    <scope>NUCLEOTIDE SEQUENCE [LARGE SCALE GENOMIC DNA]</scope>
    <source>
        <strain evidence="8">ATCC 13124 / DSM 756 / JCM 1290 / NCIMB 6125 / NCTC 8237 / S 107 / Type A</strain>
    </source>
</reference>
<evidence type="ECO:0000256" key="5">
    <source>
        <dbReference type="RuleBase" id="RU004504"/>
    </source>
</evidence>
<dbReference type="eggNOG" id="COG0520">
    <property type="taxonomic scope" value="Bacteria"/>
</dbReference>
<gene>
    <name evidence="7" type="ordered locus">CPF_1720</name>
</gene>
<dbReference type="HOGENOM" id="CLU_003433_2_0_9"/>
<sequence>MNNNFRELFIGVDEEITIYNGKKIVPINLDNAATTPALKEGLKCVSDMLHVYSSIGRGKGYKANFCNEFYENSRKKILEFFNVKNTEDYTVIYVKNATEGLNLLAHSLGNKKDYIISTRMEHHANDLPWRENSNILYAEVDELGLLKKEKIEELIKKHKGKVKYLTITGASNVTGYLNPINEIAKMAHDNGIKIIVDAAQLVAHKPINIGGTGNNDHIDFLVFSAHKMYAPFGTGVIIALKELIKDKDPLLKGGGAVDLVSDNKVFLDSEPERFEAGTPNIIGVCSLLSSIKVIKSIGFDKIELLEENLKKTLLDGLKGMPDIITYGDSNYKNRIGVVVFNVKDIHHDVISERLANLRGISIRNGTFCAHPYVRRLLNLKDEEFSKYAYSNKPRPGMLRVSLGLYNTKEEIEEFLNTLEIVKEKDFRL</sequence>
<keyword evidence="8" id="KW-1185">Reference proteome</keyword>
<dbReference type="RefSeq" id="WP_011010462.1">
    <property type="nucleotide sequence ID" value="NC_008261.1"/>
</dbReference>
<dbReference type="Proteomes" id="UP000001823">
    <property type="component" value="Chromosome"/>
</dbReference>
<dbReference type="KEGG" id="cpf:CPF_1720"/>
<dbReference type="GeneID" id="93001994"/>
<proteinExistence type="inferred from homology"/>
<dbReference type="Gene3D" id="3.40.640.10">
    <property type="entry name" value="Type I PLP-dependent aspartate aminotransferase-like (Major domain)"/>
    <property type="match status" value="1"/>
</dbReference>